<comment type="caution">
    <text evidence="2">The sequence shown here is derived from an EMBL/GenBank/DDBJ whole genome shotgun (WGS) entry which is preliminary data.</text>
</comment>
<accession>A0ABW0RWB0</accession>
<dbReference type="EMBL" id="JBHSMZ010000004">
    <property type="protein sequence ID" value="MFC5547840.1"/>
    <property type="molecule type" value="Genomic_DNA"/>
</dbReference>
<dbReference type="RefSeq" id="WP_379767907.1">
    <property type="nucleotide sequence ID" value="NZ_JBHSMZ010000004.1"/>
</dbReference>
<protein>
    <submittedName>
        <fullName evidence="2">Uncharacterized protein</fullName>
    </submittedName>
</protein>
<evidence type="ECO:0000256" key="1">
    <source>
        <dbReference type="SAM" id="MobiDB-lite"/>
    </source>
</evidence>
<proteinExistence type="predicted"/>
<gene>
    <name evidence="2" type="ORF">ACFPO9_04865</name>
</gene>
<feature type="compositionally biased region" description="Basic and acidic residues" evidence="1">
    <location>
        <begin position="51"/>
        <end position="60"/>
    </location>
</feature>
<dbReference type="Proteomes" id="UP001596086">
    <property type="component" value="Unassembled WGS sequence"/>
</dbReference>
<reference evidence="3" key="1">
    <citation type="journal article" date="2019" name="Int. J. Syst. Evol. Microbiol.">
        <title>The Global Catalogue of Microorganisms (GCM) 10K type strain sequencing project: providing services to taxonomists for standard genome sequencing and annotation.</title>
        <authorList>
            <consortium name="The Broad Institute Genomics Platform"/>
            <consortium name="The Broad Institute Genome Sequencing Center for Infectious Disease"/>
            <person name="Wu L."/>
            <person name="Ma J."/>
        </authorList>
    </citation>
    <scope>NUCLEOTIDE SEQUENCE [LARGE SCALE GENOMIC DNA]</scope>
    <source>
        <strain evidence="3">CGMCC 4.5798</strain>
    </source>
</reference>
<evidence type="ECO:0000313" key="3">
    <source>
        <dbReference type="Proteomes" id="UP001596086"/>
    </source>
</evidence>
<sequence>MNERQRRSDAATANAVARGLNILDVRNVVLARRYMRHKGVPDTVIARVIGRPDARRRESSEQSVSEAITPTHPEDP</sequence>
<keyword evidence="3" id="KW-1185">Reference proteome</keyword>
<evidence type="ECO:0000313" key="2">
    <source>
        <dbReference type="EMBL" id="MFC5547840.1"/>
    </source>
</evidence>
<organism evidence="2 3">
    <name type="scientific">Massilia aerilata</name>
    <dbReference type="NCBI Taxonomy" id="453817"/>
    <lineage>
        <taxon>Bacteria</taxon>
        <taxon>Pseudomonadati</taxon>
        <taxon>Pseudomonadota</taxon>
        <taxon>Betaproteobacteria</taxon>
        <taxon>Burkholderiales</taxon>
        <taxon>Oxalobacteraceae</taxon>
        <taxon>Telluria group</taxon>
        <taxon>Massilia</taxon>
    </lineage>
</organism>
<name>A0ABW0RWB0_9BURK</name>
<feature type="region of interest" description="Disordered" evidence="1">
    <location>
        <begin position="51"/>
        <end position="76"/>
    </location>
</feature>